<feature type="domain" description="ABC transporter" evidence="12">
    <location>
        <begin position="250"/>
        <end position="502"/>
    </location>
</feature>
<evidence type="ECO:0000259" key="12">
    <source>
        <dbReference type="PROSITE" id="PS50893"/>
    </source>
</evidence>
<dbReference type="GO" id="GO:0015749">
    <property type="term" value="P:monosaccharide transmembrane transport"/>
    <property type="evidence" value="ECO:0007669"/>
    <property type="project" value="UniProtKB-ARBA"/>
</dbReference>
<evidence type="ECO:0000313" key="13">
    <source>
        <dbReference type="EMBL" id="GGB02253.1"/>
    </source>
</evidence>
<dbReference type="PROSITE" id="PS50893">
    <property type="entry name" value="ABC_TRANSPORTER_2"/>
    <property type="match status" value="2"/>
</dbReference>
<organism evidence="13 14">
    <name type="scientific">Brucella endophytica</name>
    <dbReference type="NCBI Taxonomy" id="1963359"/>
    <lineage>
        <taxon>Bacteria</taxon>
        <taxon>Pseudomonadati</taxon>
        <taxon>Pseudomonadota</taxon>
        <taxon>Alphaproteobacteria</taxon>
        <taxon>Hyphomicrobiales</taxon>
        <taxon>Brucellaceae</taxon>
        <taxon>Brucella/Ochrobactrum group</taxon>
        <taxon>Brucella</taxon>
    </lineage>
</organism>
<comment type="caution">
    <text evidence="13">The sequence shown here is derived from an EMBL/GenBank/DDBJ whole genome shotgun (WGS) entry which is preliminary data.</text>
</comment>
<dbReference type="RefSeq" id="WP_188825294.1">
    <property type="nucleotide sequence ID" value="NZ_BMHH01000015.1"/>
</dbReference>
<dbReference type="InterPro" id="IPR003439">
    <property type="entry name" value="ABC_transporter-like_ATP-bd"/>
</dbReference>
<evidence type="ECO:0000256" key="10">
    <source>
        <dbReference type="ARBA" id="ARBA00022967"/>
    </source>
</evidence>
<dbReference type="AlphaFoldDB" id="A0A916SIP9"/>
<dbReference type="PROSITE" id="PS00211">
    <property type="entry name" value="ABC_TRANSPORTER_1"/>
    <property type="match status" value="1"/>
</dbReference>
<protein>
    <submittedName>
        <fullName evidence="13">D-ribose transporter ATP-binding protein</fullName>
    </submittedName>
</protein>
<dbReference type="SMART" id="SM00382">
    <property type="entry name" value="AAA"/>
    <property type="match status" value="2"/>
</dbReference>
<dbReference type="PANTHER" id="PTHR43790:SF3">
    <property type="entry name" value="D-ALLOSE IMPORT ATP-BINDING PROTEIN ALSA-RELATED"/>
    <property type="match status" value="1"/>
</dbReference>
<keyword evidence="11" id="KW-0472">Membrane</keyword>
<evidence type="ECO:0000256" key="3">
    <source>
        <dbReference type="ARBA" id="ARBA00005417"/>
    </source>
</evidence>
<dbReference type="GO" id="GO:0005524">
    <property type="term" value="F:ATP binding"/>
    <property type="evidence" value="ECO:0007669"/>
    <property type="project" value="UniProtKB-KW"/>
</dbReference>
<dbReference type="SUPFAM" id="SSF52540">
    <property type="entry name" value="P-loop containing nucleoside triphosphate hydrolases"/>
    <property type="match status" value="2"/>
</dbReference>
<reference evidence="13" key="2">
    <citation type="submission" date="2020-09" db="EMBL/GenBank/DDBJ databases">
        <authorList>
            <person name="Sun Q."/>
            <person name="Zhou Y."/>
        </authorList>
    </citation>
    <scope>NUCLEOTIDE SEQUENCE</scope>
    <source>
        <strain evidence="13">CGMCC 1.15082</strain>
    </source>
</reference>
<evidence type="ECO:0000256" key="9">
    <source>
        <dbReference type="ARBA" id="ARBA00022840"/>
    </source>
</evidence>
<keyword evidence="10" id="KW-1278">Translocase</keyword>
<evidence type="ECO:0000256" key="11">
    <source>
        <dbReference type="ARBA" id="ARBA00023136"/>
    </source>
</evidence>
<dbReference type="InterPro" id="IPR027417">
    <property type="entry name" value="P-loop_NTPase"/>
</dbReference>
<keyword evidence="4" id="KW-0813">Transport</keyword>
<keyword evidence="8" id="KW-0547">Nucleotide-binding</keyword>
<evidence type="ECO:0000256" key="4">
    <source>
        <dbReference type="ARBA" id="ARBA00022448"/>
    </source>
</evidence>
<dbReference type="Gene3D" id="3.40.50.300">
    <property type="entry name" value="P-loop containing nucleotide triphosphate hydrolases"/>
    <property type="match status" value="2"/>
</dbReference>
<evidence type="ECO:0000256" key="2">
    <source>
        <dbReference type="ARBA" id="ARBA00004533"/>
    </source>
</evidence>
<evidence type="ECO:0000256" key="1">
    <source>
        <dbReference type="ARBA" id="ARBA00004202"/>
    </source>
</evidence>
<dbReference type="InterPro" id="IPR050107">
    <property type="entry name" value="ABC_carbohydrate_import_ATPase"/>
</dbReference>
<accession>A0A916SIP9</accession>
<keyword evidence="6" id="KW-0762">Sugar transport</keyword>
<dbReference type="GO" id="GO:0005886">
    <property type="term" value="C:plasma membrane"/>
    <property type="evidence" value="ECO:0007669"/>
    <property type="project" value="UniProtKB-SubCell"/>
</dbReference>
<name>A0A916SIP9_9HYPH</name>
<dbReference type="InterPro" id="IPR003593">
    <property type="entry name" value="AAA+_ATPase"/>
</dbReference>
<dbReference type="PANTHER" id="PTHR43790">
    <property type="entry name" value="CARBOHYDRATE TRANSPORT ATP-BINDING PROTEIN MG119-RELATED"/>
    <property type="match status" value="1"/>
</dbReference>
<comment type="subcellular location">
    <subcellularLocation>
        <location evidence="2">Cell inner membrane</location>
    </subcellularLocation>
    <subcellularLocation>
        <location evidence="1">Cell membrane</location>
        <topology evidence="1">Peripheral membrane protein</topology>
    </subcellularLocation>
</comment>
<dbReference type="FunFam" id="3.40.50.300:FF:000126">
    <property type="entry name" value="Galactose/methyl galactoside import ATP-binding protein MglA"/>
    <property type="match status" value="1"/>
</dbReference>
<evidence type="ECO:0000256" key="6">
    <source>
        <dbReference type="ARBA" id="ARBA00022597"/>
    </source>
</evidence>
<keyword evidence="14" id="KW-1185">Reference proteome</keyword>
<evidence type="ECO:0000256" key="5">
    <source>
        <dbReference type="ARBA" id="ARBA00022475"/>
    </source>
</evidence>
<gene>
    <name evidence="13" type="ORF">GCM10011491_32980</name>
</gene>
<keyword evidence="9 13" id="KW-0067">ATP-binding</keyword>
<evidence type="ECO:0000313" key="14">
    <source>
        <dbReference type="Proteomes" id="UP000646478"/>
    </source>
</evidence>
<proteinExistence type="inferred from homology"/>
<reference evidence="13" key="1">
    <citation type="journal article" date="2014" name="Int. J. Syst. Evol. Microbiol.">
        <title>Complete genome sequence of Corynebacterium casei LMG S-19264T (=DSM 44701T), isolated from a smear-ripened cheese.</title>
        <authorList>
            <consortium name="US DOE Joint Genome Institute (JGI-PGF)"/>
            <person name="Walter F."/>
            <person name="Albersmeier A."/>
            <person name="Kalinowski J."/>
            <person name="Ruckert C."/>
        </authorList>
    </citation>
    <scope>NUCLEOTIDE SEQUENCE</scope>
    <source>
        <strain evidence="13">CGMCC 1.15082</strain>
    </source>
</reference>
<dbReference type="CDD" id="cd03215">
    <property type="entry name" value="ABC_Carb_Monos_II"/>
    <property type="match status" value="1"/>
</dbReference>
<dbReference type="FunFam" id="3.40.50.300:FF:000127">
    <property type="entry name" value="Ribose import ATP-binding protein RbsA"/>
    <property type="match status" value="1"/>
</dbReference>
<sequence>MASSGNDIILDIRDVTKTFGQVTALKSMQLQVRRGRVHTILGENGAGKSTLMKILAGVYQPTAGSIVLDGTPYAPADPQAAARAGLTIVFQELSLCNNLTVAENILATREPATAGFINDRALVAQAAALVDELGLPVDVTEKVGNLSIAQRQLVEIAKGLSIEAKVVILDEPTSSLSDSEAEILFGIVERLKRKGVAVIYISHRMEEIMRLSDDITVMRDGSYIATREKQDATIEELIALMVGRDMNEIYPARDVAVPTGTPVLEVNGLSREGEFDKVSFEVRAGEILGFFGLVGSGRSEVMNTLFGIKRASSGTVAIDGSTVSIASPAQAIGRGIAFVTENRKEEGLVLSHSVSSNISMVGLKAFSNLFGFLRRSKEREAANGEVKRLAIKTASLETPAGALSGGNQQKIVLAKWLLTRPKILVLDEPTRGVDVGAKFEIYKIIRQLAAEGTAILLISSELPEVIGMSDRIAVMHEGRLSTTLSGSDRTPEKIMTFATGSAS</sequence>
<dbReference type="Pfam" id="PF00005">
    <property type="entry name" value="ABC_tran"/>
    <property type="match status" value="2"/>
</dbReference>
<comment type="similarity">
    <text evidence="3">Belongs to the ABC transporter superfamily.</text>
</comment>
<dbReference type="GO" id="GO:0016887">
    <property type="term" value="F:ATP hydrolysis activity"/>
    <property type="evidence" value="ECO:0007669"/>
    <property type="project" value="InterPro"/>
</dbReference>
<dbReference type="Proteomes" id="UP000646478">
    <property type="component" value="Unassembled WGS sequence"/>
</dbReference>
<feature type="domain" description="ABC transporter" evidence="12">
    <location>
        <begin position="10"/>
        <end position="245"/>
    </location>
</feature>
<dbReference type="EMBL" id="BMHH01000015">
    <property type="protein sequence ID" value="GGB02253.1"/>
    <property type="molecule type" value="Genomic_DNA"/>
</dbReference>
<dbReference type="CDD" id="cd03216">
    <property type="entry name" value="ABC_Carb_Monos_I"/>
    <property type="match status" value="1"/>
</dbReference>
<keyword evidence="5" id="KW-1003">Cell membrane</keyword>
<evidence type="ECO:0000256" key="8">
    <source>
        <dbReference type="ARBA" id="ARBA00022741"/>
    </source>
</evidence>
<evidence type="ECO:0000256" key="7">
    <source>
        <dbReference type="ARBA" id="ARBA00022737"/>
    </source>
</evidence>
<dbReference type="InterPro" id="IPR017871">
    <property type="entry name" value="ABC_transporter-like_CS"/>
</dbReference>
<keyword evidence="7" id="KW-0677">Repeat</keyword>